<dbReference type="PANTHER" id="PTHR14155">
    <property type="entry name" value="RING FINGER DOMAIN-CONTAINING"/>
    <property type="match status" value="1"/>
</dbReference>
<reference evidence="8" key="1">
    <citation type="submission" date="2021-01" db="EMBL/GenBank/DDBJ databases">
        <authorList>
            <person name="Corre E."/>
            <person name="Pelletier E."/>
            <person name="Niang G."/>
            <person name="Scheremetjew M."/>
            <person name="Finn R."/>
            <person name="Kale V."/>
            <person name="Holt S."/>
            <person name="Cochrane G."/>
            <person name="Meng A."/>
            <person name="Brown T."/>
            <person name="Cohen L."/>
        </authorList>
    </citation>
    <scope>NUCLEOTIDE SEQUENCE</scope>
    <source>
        <strain evidence="8">CCMP2084</strain>
    </source>
</reference>
<dbReference type="InterPro" id="IPR053238">
    <property type="entry name" value="RING-H2_zinc_finger"/>
</dbReference>
<dbReference type="CDD" id="cd16448">
    <property type="entry name" value="RING-H2"/>
    <property type="match status" value="1"/>
</dbReference>
<evidence type="ECO:0000259" key="7">
    <source>
        <dbReference type="PROSITE" id="PS50089"/>
    </source>
</evidence>
<keyword evidence="2 4" id="KW-0863">Zinc-finger</keyword>
<evidence type="ECO:0000256" key="6">
    <source>
        <dbReference type="SAM" id="Phobius"/>
    </source>
</evidence>
<dbReference type="GO" id="GO:0008270">
    <property type="term" value="F:zinc ion binding"/>
    <property type="evidence" value="ECO:0007669"/>
    <property type="project" value="UniProtKB-KW"/>
</dbReference>
<feature type="compositionally biased region" description="Polar residues" evidence="5">
    <location>
        <begin position="309"/>
        <end position="318"/>
    </location>
</feature>
<evidence type="ECO:0000256" key="4">
    <source>
        <dbReference type="PROSITE-ProRule" id="PRU00175"/>
    </source>
</evidence>
<dbReference type="SUPFAM" id="SSF57850">
    <property type="entry name" value="RING/U-box"/>
    <property type="match status" value="1"/>
</dbReference>
<proteinExistence type="predicted"/>
<sequence>MDEYGTMSEEGGDGPVIDVTVIIFIWIGALILFLVAPFCWTRQRRELCKRRVRARTWNVEIEEGEFEPEWFRLAVERYNASRANASSNGETTSPLSPEEREEIRLMYLFRQFSGFTKTLKTEDFHTVVDASDILTLQESSRQEDTRDLESGGNGCVAHVVTSNESSSEEADEENINPYMDDSNKYISLPAAGVNVSVISEGDNDAVSNEDQRDVPIGCAVCLCEFEPSVRVTWSSNSQCPHVFHEDCIMNWMLTVGRKKKRRRRGEPEDPPAHTEKDVVNFPMLCPCCRQNFVSLADDEPEETELPSESIDTTPQISR</sequence>
<dbReference type="InterPro" id="IPR013083">
    <property type="entry name" value="Znf_RING/FYVE/PHD"/>
</dbReference>
<evidence type="ECO:0000313" key="8">
    <source>
        <dbReference type="EMBL" id="CAD9809624.1"/>
    </source>
</evidence>
<feature type="domain" description="RING-type" evidence="7">
    <location>
        <begin position="218"/>
        <end position="289"/>
    </location>
</feature>
<dbReference type="EMBL" id="HBHQ01002279">
    <property type="protein sequence ID" value="CAD9809624.1"/>
    <property type="molecule type" value="Transcribed_RNA"/>
</dbReference>
<dbReference type="InterPro" id="IPR001841">
    <property type="entry name" value="Znf_RING"/>
</dbReference>
<dbReference type="AlphaFoldDB" id="A0A7S2U623"/>
<protein>
    <recommendedName>
        <fullName evidence="7">RING-type domain-containing protein</fullName>
    </recommendedName>
</protein>
<name>A0A7S2U623_9STRA</name>
<evidence type="ECO:0000256" key="2">
    <source>
        <dbReference type="ARBA" id="ARBA00022771"/>
    </source>
</evidence>
<keyword evidence="3" id="KW-0862">Zinc</keyword>
<dbReference type="PANTHER" id="PTHR14155:SF627">
    <property type="entry name" value="OS06G0192800 PROTEIN"/>
    <property type="match status" value="1"/>
</dbReference>
<evidence type="ECO:0000256" key="5">
    <source>
        <dbReference type="SAM" id="MobiDB-lite"/>
    </source>
</evidence>
<feature type="region of interest" description="Disordered" evidence="5">
    <location>
        <begin position="298"/>
        <end position="318"/>
    </location>
</feature>
<keyword evidence="6" id="KW-0812">Transmembrane</keyword>
<dbReference type="Pfam" id="PF13639">
    <property type="entry name" value="zf-RING_2"/>
    <property type="match status" value="1"/>
</dbReference>
<dbReference type="Gene3D" id="3.30.40.10">
    <property type="entry name" value="Zinc/RING finger domain, C3HC4 (zinc finger)"/>
    <property type="match status" value="1"/>
</dbReference>
<gene>
    <name evidence="8" type="ORF">ASEP1449_LOCUS1447</name>
</gene>
<organism evidence="8">
    <name type="scientific">Attheya septentrionalis</name>
    <dbReference type="NCBI Taxonomy" id="420275"/>
    <lineage>
        <taxon>Eukaryota</taxon>
        <taxon>Sar</taxon>
        <taxon>Stramenopiles</taxon>
        <taxon>Ochrophyta</taxon>
        <taxon>Bacillariophyta</taxon>
        <taxon>Coscinodiscophyceae</taxon>
        <taxon>Chaetocerotophycidae</taxon>
        <taxon>Chaetocerotales</taxon>
        <taxon>Attheyaceae</taxon>
        <taxon>Attheya</taxon>
    </lineage>
</organism>
<dbReference type="PROSITE" id="PS50089">
    <property type="entry name" value="ZF_RING_2"/>
    <property type="match status" value="1"/>
</dbReference>
<keyword evidence="6" id="KW-1133">Transmembrane helix</keyword>
<accession>A0A7S2U623</accession>
<feature type="transmembrane region" description="Helical" evidence="6">
    <location>
        <begin position="20"/>
        <end position="41"/>
    </location>
</feature>
<keyword evidence="1" id="KW-0479">Metal-binding</keyword>
<evidence type="ECO:0000256" key="3">
    <source>
        <dbReference type="ARBA" id="ARBA00022833"/>
    </source>
</evidence>
<keyword evidence="6" id="KW-0472">Membrane</keyword>
<evidence type="ECO:0000256" key="1">
    <source>
        <dbReference type="ARBA" id="ARBA00022723"/>
    </source>
</evidence>